<organism evidence="1 2">
    <name type="scientific">Desulfovibrio ferrophilus</name>
    <dbReference type="NCBI Taxonomy" id="241368"/>
    <lineage>
        <taxon>Bacteria</taxon>
        <taxon>Pseudomonadati</taxon>
        <taxon>Thermodesulfobacteriota</taxon>
        <taxon>Desulfovibrionia</taxon>
        <taxon>Desulfovibrionales</taxon>
        <taxon>Desulfovibrionaceae</taxon>
        <taxon>Desulfovibrio</taxon>
    </lineage>
</organism>
<accession>A0A2Z6B2E5</accession>
<protein>
    <submittedName>
        <fullName evidence="1">Uncharacterized protein</fullName>
    </submittedName>
</protein>
<name>A0A2Z6B2E5_9BACT</name>
<dbReference type="AlphaFoldDB" id="A0A2Z6B2E5"/>
<dbReference type="KEGG" id="dfl:DFE_2963"/>
<sequence length="61" mass="6834">MDTMKKHALQVAKEITVKFIEIGRISPSNFPEFFSSIYNEVLTTISTDSACETDTDTTTND</sequence>
<keyword evidence="2" id="KW-1185">Reference proteome</keyword>
<evidence type="ECO:0000313" key="2">
    <source>
        <dbReference type="Proteomes" id="UP000269883"/>
    </source>
</evidence>
<reference evidence="1 2" key="1">
    <citation type="journal article" date="2018" name="Sci. Adv.">
        <title>Multi-heme cytochromes provide a pathway for survival in energy-limited environments.</title>
        <authorList>
            <person name="Deng X."/>
            <person name="Dohmae N."/>
            <person name="Nealson K.H."/>
            <person name="Hashimoto K."/>
            <person name="Okamoto A."/>
        </authorList>
    </citation>
    <scope>NUCLEOTIDE SEQUENCE [LARGE SCALE GENOMIC DNA]</scope>
    <source>
        <strain evidence="1 2">IS5</strain>
    </source>
</reference>
<proteinExistence type="predicted"/>
<gene>
    <name evidence="1" type="ORF">DFE_2963</name>
</gene>
<dbReference type="EMBL" id="AP017378">
    <property type="protein sequence ID" value="BBD09689.1"/>
    <property type="molecule type" value="Genomic_DNA"/>
</dbReference>
<dbReference type="Proteomes" id="UP000269883">
    <property type="component" value="Chromosome"/>
</dbReference>
<dbReference type="OrthoDB" id="9801073at2"/>
<dbReference type="RefSeq" id="WP_126380714.1">
    <property type="nucleotide sequence ID" value="NZ_AP017378.1"/>
</dbReference>
<evidence type="ECO:0000313" key="1">
    <source>
        <dbReference type="EMBL" id="BBD09689.1"/>
    </source>
</evidence>